<organism evidence="4 5">
    <name type="scientific">Alginatibacterium sediminis</name>
    <dbReference type="NCBI Taxonomy" id="2164068"/>
    <lineage>
        <taxon>Bacteria</taxon>
        <taxon>Pseudomonadati</taxon>
        <taxon>Pseudomonadota</taxon>
        <taxon>Gammaproteobacteria</taxon>
        <taxon>Alteromonadales</taxon>
        <taxon>Alteromonadaceae</taxon>
        <taxon>Alginatibacterium</taxon>
    </lineage>
</organism>
<dbReference type="Gene3D" id="3.40.50.1820">
    <property type="entry name" value="alpha/beta hydrolase"/>
    <property type="match status" value="1"/>
</dbReference>
<dbReference type="Pfam" id="PF00561">
    <property type="entry name" value="Abhydrolase_1"/>
    <property type="match status" value="1"/>
</dbReference>
<reference evidence="4 5" key="1">
    <citation type="submission" date="2018-09" db="EMBL/GenBank/DDBJ databases">
        <authorList>
            <person name="Wang Z."/>
        </authorList>
    </citation>
    <scope>NUCLEOTIDE SEQUENCE [LARGE SCALE GENOMIC DNA]</scope>
    <source>
        <strain evidence="4 5">ALS 81</strain>
    </source>
</reference>
<dbReference type="InterPro" id="IPR002410">
    <property type="entry name" value="Peptidase_S33"/>
</dbReference>
<keyword evidence="2 4" id="KW-0378">Hydrolase</keyword>
<dbReference type="GO" id="GO:0016020">
    <property type="term" value="C:membrane"/>
    <property type="evidence" value="ECO:0007669"/>
    <property type="project" value="TreeGrafter"/>
</dbReference>
<dbReference type="InterPro" id="IPR050266">
    <property type="entry name" value="AB_hydrolase_sf"/>
</dbReference>
<feature type="domain" description="AB hydrolase-1" evidence="3">
    <location>
        <begin position="51"/>
        <end position="156"/>
    </location>
</feature>
<dbReference type="EMBL" id="RAQO01000005">
    <property type="protein sequence ID" value="RKF18710.1"/>
    <property type="molecule type" value="Genomic_DNA"/>
</dbReference>
<proteinExistence type="inferred from homology"/>
<dbReference type="GO" id="GO:0008233">
    <property type="term" value="F:peptidase activity"/>
    <property type="evidence" value="ECO:0007669"/>
    <property type="project" value="InterPro"/>
</dbReference>
<dbReference type="Proteomes" id="UP000286482">
    <property type="component" value="Unassembled WGS sequence"/>
</dbReference>
<sequence>MNKLLMVLSSAFALSACVEVPKTLEHDSRLEFTEVSGYKFHTQVKGDLKAPVVIVVHGGPGADHQYLLPMGPLAKAHRVIFYDQRGSGLSPRVDKSQLTLEQNLKDLDLLVEHFSADRKVTLIGHSWGGMLVAGYLSTYPTKVSHAVLVEPGMLHPEAAAAFVKTMKAHQSIGSLFSLAKYMSVYPFVRQHDGHEGFDYVMTKLLNKNDPGAPYQCAGESMPDNSFTRASYEAFNSMLKPVMDDPASFRYDLSQGIESYTGKLMLISSECSAIGYAFQEQYHMPKLPQQTRHVKANKMGHNMLTLNPEWSLSLISSFLNE</sequence>
<dbReference type="PANTHER" id="PTHR43798:SF33">
    <property type="entry name" value="HYDROLASE, PUTATIVE (AFU_ORTHOLOGUE AFUA_2G14860)-RELATED"/>
    <property type="match status" value="1"/>
</dbReference>
<comment type="caution">
    <text evidence="4">The sequence shown here is derived from an EMBL/GenBank/DDBJ whole genome shotgun (WGS) entry which is preliminary data.</text>
</comment>
<keyword evidence="5" id="KW-1185">Reference proteome</keyword>
<dbReference type="InterPro" id="IPR029058">
    <property type="entry name" value="AB_hydrolase_fold"/>
</dbReference>
<protein>
    <submittedName>
        <fullName evidence="4">Alpha/beta hydrolase</fullName>
    </submittedName>
</protein>
<gene>
    <name evidence="4" type="ORF">DBZ36_09935</name>
</gene>
<name>A0A420EDG4_9ALTE</name>
<dbReference type="GO" id="GO:0006508">
    <property type="term" value="P:proteolysis"/>
    <property type="evidence" value="ECO:0007669"/>
    <property type="project" value="InterPro"/>
</dbReference>
<dbReference type="PROSITE" id="PS51257">
    <property type="entry name" value="PROKAR_LIPOPROTEIN"/>
    <property type="match status" value="1"/>
</dbReference>
<evidence type="ECO:0000313" key="5">
    <source>
        <dbReference type="Proteomes" id="UP000286482"/>
    </source>
</evidence>
<evidence type="ECO:0000256" key="2">
    <source>
        <dbReference type="ARBA" id="ARBA00022801"/>
    </source>
</evidence>
<evidence type="ECO:0000256" key="1">
    <source>
        <dbReference type="ARBA" id="ARBA00010088"/>
    </source>
</evidence>
<accession>A0A420EDG4</accession>
<evidence type="ECO:0000313" key="4">
    <source>
        <dbReference type="EMBL" id="RKF18710.1"/>
    </source>
</evidence>
<dbReference type="SUPFAM" id="SSF53474">
    <property type="entry name" value="alpha/beta-Hydrolases"/>
    <property type="match status" value="1"/>
</dbReference>
<dbReference type="AlphaFoldDB" id="A0A420EDG4"/>
<comment type="similarity">
    <text evidence="1">Belongs to the peptidase S33 family.</text>
</comment>
<dbReference type="RefSeq" id="WP_120354789.1">
    <property type="nucleotide sequence ID" value="NZ_RAQO01000005.1"/>
</dbReference>
<evidence type="ECO:0000259" key="3">
    <source>
        <dbReference type="Pfam" id="PF00561"/>
    </source>
</evidence>
<dbReference type="InterPro" id="IPR000073">
    <property type="entry name" value="AB_hydrolase_1"/>
</dbReference>
<dbReference type="PANTHER" id="PTHR43798">
    <property type="entry name" value="MONOACYLGLYCEROL LIPASE"/>
    <property type="match status" value="1"/>
</dbReference>
<dbReference type="OrthoDB" id="9773293at2"/>
<dbReference type="PRINTS" id="PR00793">
    <property type="entry name" value="PROAMNOPTASE"/>
</dbReference>